<reference evidence="2 3" key="1">
    <citation type="submission" date="2021-10" db="EMBL/GenBank/DDBJ databases">
        <title>Anaerobic single-cell dispensing facilitates the cultivation of human gut bacteria.</title>
        <authorList>
            <person name="Afrizal A."/>
        </authorList>
    </citation>
    <scope>NUCLEOTIDE SEQUENCE [LARGE SCALE GENOMIC DNA]</scope>
    <source>
        <strain evidence="2 3">CLA-AA-H277</strain>
    </source>
</reference>
<accession>A0AAE3J690</accession>
<keyword evidence="1" id="KW-0732">Signal</keyword>
<feature type="chain" id="PRO_5042069440" evidence="1">
    <location>
        <begin position="30"/>
        <end position="207"/>
    </location>
</feature>
<sequence length="207" mass="23410">MLYKRWKGRLLLFLAGFFAAVLFFSQAAAAGRIEDKVLRLHVIANSDSEEDQALKLKVRDQVLATLKPLLENAEDRSSSEAIVRAHLSEVEAAARETAWQEKPGENVHAELTNTRFPEKTYGDCTFPAGNYDALRITIGEAKGKNWWCVLFPSLCFVDTVHGVVPEESKELLKNVLTEEEYESLFTPGKSEYKVRWKAAEIWQSLFG</sequence>
<proteinExistence type="predicted"/>
<keyword evidence="3" id="KW-1185">Reference proteome</keyword>
<comment type="caution">
    <text evidence="2">The sequence shown here is derived from an EMBL/GenBank/DDBJ whole genome shotgun (WGS) entry which is preliminary data.</text>
</comment>
<dbReference type="InterPro" id="IPR014202">
    <property type="entry name" value="Spore_II_R"/>
</dbReference>
<dbReference type="RefSeq" id="WP_227615002.1">
    <property type="nucleotide sequence ID" value="NZ_JAJEPR010000010.1"/>
</dbReference>
<dbReference type="EMBL" id="JAJEPR010000010">
    <property type="protein sequence ID" value="MCC2189719.1"/>
    <property type="molecule type" value="Genomic_DNA"/>
</dbReference>
<dbReference type="Pfam" id="PF09551">
    <property type="entry name" value="Spore_II_R"/>
    <property type="match status" value="1"/>
</dbReference>
<organism evidence="2 3">
    <name type="scientific">Fusicatenibacter faecihominis</name>
    <dbReference type="NCBI Taxonomy" id="2881276"/>
    <lineage>
        <taxon>Bacteria</taxon>
        <taxon>Bacillati</taxon>
        <taxon>Bacillota</taxon>
        <taxon>Clostridia</taxon>
        <taxon>Lachnospirales</taxon>
        <taxon>Lachnospiraceae</taxon>
        <taxon>Fusicatenibacter</taxon>
    </lineage>
</organism>
<dbReference type="Proteomes" id="UP001197875">
    <property type="component" value="Unassembled WGS sequence"/>
</dbReference>
<gene>
    <name evidence="2" type="primary">spoIIR</name>
    <name evidence="2" type="ORF">LKD71_07865</name>
</gene>
<evidence type="ECO:0000256" key="1">
    <source>
        <dbReference type="SAM" id="SignalP"/>
    </source>
</evidence>
<feature type="signal peptide" evidence="1">
    <location>
        <begin position="1"/>
        <end position="29"/>
    </location>
</feature>
<dbReference type="AlphaFoldDB" id="A0AAE3J690"/>
<name>A0AAE3J690_9FIRM</name>
<dbReference type="NCBIfam" id="TIGR02837">
    <property type="entry name" value="spore_II_R"/>
    <property type="match status" value="1"/>
</dbReference>
<evidence type="ECO:0000313" key="3">
    <source>
        <dbReference type="Proteomes" id="UP001197875"/>
    </source>
</evidence>
<evidence type="ECO:0000313" key="2">
    <source>
        <dbReference type="EMBL" id="MCC2189719.1"/>
    </source>
</evidence>
<protein>
    <submittedName>
        <fullName evidence="2">Stage II sporulation protein R</fullName>
    </submittedName>
</protein>